<proteinExistence type="predicted"/>
<dbReference type="AlphaFoldDB" id="Q1Q379"/>
<protein>
    <recommendedName>
        <fullName evidence="1">MOSC domain-containing protein</fullName>
    </recommendedName>
</protein>
<dbReference type="KEGG" id="kst:KSMBR1_0205"/>
<name>Q1Q379_KUEST</name>
<feature type="domain" description="MOSC" evidence="1">
    <location>
        <begin position="18"/>
        <end position="144"/>
    </location>
</feature>
<dbReference type="PANTHER" id="PTHR36930">
    <property type="entry name" value="METAL-SULFUR CLUSTER BIOSYNTHESIS PROTEINS YUAD-RELATED"/>
    <property type="match status" value="1"/>
</dbReference>
<evidence type="ECO:0000313" key="2">
    <source>
        <dbReference type="EMBL" id="CAJ74468.1"/>
    </source>
</evidence>
<dbReference type="OrthoDB" id="1550913at2"/>
<dbReference type="PANTHER" id="PTHR36930:SF1">
    <property type="entry name" value="MOSC DOMAIN-CONTAINING PROTEIN"/>
    <property type="match status" value="1"/>
</dbReference>
<dbReference type="InterPro" id="IPR052716">
    <property type="entry name" value="MOSC_domain"/>
</dbReference>
<keyword evidence="5" id="KW-1185">Reference proteome</keyword>
<dbReference type="EMBL" id="LT934425">
    <property type="protein sequence ID" value="SOH02722.1"/>
    <property type="molecule type" value="Genomic_DNA"/>
</dbReference>
<evidence type="ECO:0000313" key="6">
    <source>
        <dbReference type="Proteomes" id="UP000501926"/>
    </source>
</evidence>
<reference evidence="2" key="1">
    <citation type="journal article" date="2006" name="Nature">
        <title>Deciphering the evolution and metabolism of an anammox bacterium from a community genome.</title>
        <authorList>
            <person name="Strous M."/>
            <person name="Pelletier E."/>
            <person name="Mangenot S."/>
            <person name="Rattei T."/>
            <person name="Lehner A."/>
            <person name="Taylor M.W."/>
            <person name="Horn M."/>
            <person name="Daims H."/>
            <person name="Bartol-Mavel D."/>
            <person name="Wincker P."/>
            <person name="Barbe V."/>
            <person name="Fonknechten N."/>
            <person name="Vallenet D."/>
            <person name="Segurens B."/>
            <person name="Schenowitz-Truong C."/>
            <person name="Medigue C."/>
            <person name="Collingro A."/>
            <person name="Snel B."/>
            <person name="Dutilh B.E."/>
            <person name="OpDenCamp H.J.M."/>
            <person name="vanDerDrift C."/>
            <person name="Cirpus I."/>
            <person name="vanDePas-Schoonen K.T."/>
            <person name="Harhangi H.R."/>
            <person name="vanNiftrik L."/>
            <person name="Schmid M."/>
            <person name="Keltjens J."/>
            <person name="vanDeVossenberg J."/>
            <person name="Kartal B."/>
            <person name="Meier H."/>
            <person name="Frishman D."/>
            <person name="Huynen M.A."/>
            <person name="Mewes H."/>
            <person name="Weissenbach J."/>
            <person name="Jetten M.S.M."/>
            <person name="Wagner M."/>
            <person name="LePaslier D."/>
        </authorList>
    </citation>
    <scope>NUCLEOTIDE SEQUENCE</scope>
</reference>
<dbReference type="EMBL" id="CT573071">
    <property type="protein sequence ID" value="CAJ74468.1"/>
    <property type="molecule type" value="Genomic_DNA"/>
</dbReference>
<organism evidence="2">
    <name type="scientific">Kuenenia stuttgartiensis</name>
    <dbReference type="NCBI Taxonomy" id="174633"/>
    <lineage>
        <taxon>Bacteria</taxon>
        <taxon>Pseudomonadati</taxon>
        <taxon>Planctomycetota</taxon>
        <taxon>Candidatus Brocadiia</taxon>
        <taxon>Candidatus Brocadiales</taxon>
        <taxon>Candidatus Brocadiaceae</taxon>
        <taxon>Candidatus Kuenenia</taxon>
    </lineage>
</organism>
<evidence type="ECO:0000313" key="5">
    <source>
        <dbReference type="Proteomes" id="UP000221734"/>
    </source>
</evidence>
<evidence type="ECO:0000259" key="1">
    <source>
        <dbReference type="PROSITE" id="PS51340"/>
    </source>
</evidence>
<dbReference type="Pfam" id="PF03473">
    <property type="entry name" value="MOSC"/>
    <property type="match status" value="1"/>
</dbReference>
<gene>
    <name evidence="3" type="ORF">KsCSTR_21900</name>
    <name evidence="4" type="ORF">KSMBR1_0205</name>
    <name evidence="2" type="ORF">kuste3705</name>
</gene>
<sequence>MGKLLGIALKKASREPMIIVNEAHVTINDGIENDYKGSIKKRQITVLTHEAWDEACADIKKILPWTNRRANLFIEGVSLVDTKDTFLRVGDVVLKINGKTTPCWRMDEIAHGLMGSLESFWRCGVKCSVIKGGKISIGDDVTICQTAEITGIAEE</sequence>
<dbReference type="PROSITE" id="PS51340">
    <property type="entry name" value="MOSC"/>
    <property type="match status" value="1"/>
</dbReference>
<accession>Q1Q379</accession>
<dbReference type="GO" id="GO:0003824">
    <property type="term" value="F:catalytic activity"/>
    <property type="evidence" value="ECO:0007669"/>
    <property type="project" value="InterPro"/>
</dbReference>
<evidence type="ECO:0000313" key="3">
    <source>
        <dbReference type="EMBL" id="QII11569.1"/>
    </source>
</evidence>
<dbReference type="SUPFAM" id="SSF50800">
    <property type="entry name" value="PK beta-barrel domain-like"/>
    <property type="match status" value="1"/>
</dbReference>
<reference evidence="4" key="3">
    <citation type="submission" date="2017-10" db="EMBL/GenBank/DDBJ databases">
        <authorList>
            <person name="Banno H."/>
            <person name="Chua N.-H."/>
        </authorList>
    </citation>
    <scope>NUCLEOTIDE SEQUENCE [LARGE SCALE GENOMIC DNA]</scope>
    <source>
        <strain evidence="4">Kuenenia_mbr1_ru-nijmegen</strain>
    </source>
</reference>
<dbReference type="InterPro" id="IPR011037">
    <property type="entry name" value="Pyrv_Knase-like_insert_dom_sf"/>
</dbReference>
<dbReference type="GO" id="GO:0030151">
    <property type="term" value="F:molybdenum ion binding"/>
    <property type="evidence" value="ECO:0007669"/>
    <property type="project" value="InterPro"/>
</dbReference>
<evidence type="ECO:0000313" key="4">
    <source>
        <dbReference type="EMBL" id="SOH02722.1"/>
    </source>
</evidence>
<dbReference type="Proteomes" id="UP000221734">
    <property type="component" value="Chromosome Kuenenia_stuttgartiensis_MBR1"/>
</dbReference>
<reference evidence="2" key="2">
    <citation type="submission" date="2006-01" db="EMBL/GenBank/DDBJ databases">
        <authorList>
            <person name="Genoscope"/>
        </authorList>
    </citation>
    <scope>NUCLEOTIDE SEQUENCE</scope>
</reference>
<dbReference type="Proteomes" id="UP000501926">
    <property type="component" value="Chromosome"/>
</dbReference>
<dbReference type="InterPro" id="IPR005302">
    <property type="entry name" value="MoCF_Sase_C"/>
</dbReference>
<dbReference type="Gene3D" id="2.40.33.20">
    <property type="entry name" value="PK beta-barrel domain-like"/>
    <property type="match status" value="1"/>
</dbReference>
<dbReference type="GO" id="GO:0030170">
    <property type="term" value="F:pyridoxal phosphate binding"/>
    <property type="evidence" value="ECO:0007669"/>
    <property type="project" value="InterPro"/>
</dbReference>
<dbReference type="EMBL" id="CP049055">
    <property type="protein sequence ID" value="QII11569.1"/>
    <property type="molecule type" value="Genomic_DNA"/>
</dbReference>
<reference evidence="3 6" key="5">
    <citation type="submission" date="2020-02" db="EMBL/GenBank/DDBJ databases">
        <title>Newly sequenced genome of strain CSTR1 showed variability in Candidatus Kuenenia stuttgartiensis genomes.</title>
        <authorList>
            <person name="Ding C."/>
            <person name="Adrian L."/>
        </authorList>
    </citation>
    <scope>NUCLEOTIDE SEQUENCE [LARGE SCALE GENOMIC DNA]</scope>
    <source>
        <strain evidence="3 6">CSTR1</strain>
    </source>
</reference>
<dbReference type="RefSeq" id="WP_099323658.1">
    <property type="nucleotide sequence ID" value="NZ_CP049055.1"/>
</dbReference>
<reference evidence="5" key="4">
    <citation type="submission" date="2017-10" db="EMBL/GenBank/DDBJ databases">
        <authorList>
            <person name="Frank J."/>
        </authorList>
    </citation>
    <scope>NUCLEOTIDE SEQUENCE [LARGE SCALE GENOMIC DNA]</scope>
</reference>